<name>A0A2K2AHD6_POPTR</name>
<evidence type="ECO:0000313" key="1">
    <source>
        <dbReference type="EMBL" id="PNT36929.1"/>
    </source>
</evidence>
<organism evidence="1 2">
    <name type="scientific">Populus trichocarpa</name>
    <name type="common">Western balsam poplar</name>
    <name type="synonym">Populus balsamifera subsp. trichocarpa</name>
    <dbReference type="NCBI Taxonomy" id="3694"/>
    <lineage>
        <taxon>Eukaryota</taxon>
        <taxon>Viridiplantae</taxon>
        <taxon>Streptophyta</taxon>
        <taxon>Embryophyta</taxon>
        <taxon>Tracheophyta</taxon>
        <taxon>Spermatophyta</taxon>
        <taxon>Magnoliopsida</taxon>
        <taxon>eudicotyledons</taxon>
        <taxon>Gunneridae</taxon>
        <taxon>Pentapetalae</taxon>
        <taxon>rosids</taxon>
        <taxon>fabids</taxon>
        <taxon>Malpighiales</taxon>
        <taxon>Salicaceae</taxon>
        <taxon>Saliceae</taxon>
        <taxon>Populus</taxon>
    </lineage>
</organism>
<protein>
    <submittedName>
        <fullName evidence="1">Uncharacterized protein</fullName>
    </submittedName>
</protein>
<dbReference type="AlphaFoldDB" id="A0A2K2AHD6"/>
<gene>
    <name evidence="1" type="ORF">POPTR_005G157600</name>
</gene>
<dbReference type="Proteomes" id="UP000006729">
    <property type="component" value="Chromosome 5"/>
</dbReference>
<evidence type="ECO:0000313" key="2">
    <source>
        <dbReference type="Proteomes" id="UP000006729"/>
    </source>
</evidence>
<sequence length="183" mass="20161">MIVSQVQGKACLANTSNPKYLDLEVSHVQINEVHDNMGLVNMSDLKHLDLTVSQVQGNACLTNMSNPRFLGLGSLRSPRSRKYIKPKVFGLGSQSSPRQRGSSNHTRPKAFGLAVSKIQGNDHLPLGMFKGMTILSWSKALGRDSESSSRQCGFSKHVDLKNLNLTVSQLQGNDHHLLARRNE</sequence>
<dbReference type="InParanoid" id="A0A2K2AHD6"/>
<dbReference type="EMBL" id="CM009294">
    <property type="protein sequence ID" value="PNT36929.1"/>
    <property type="molecule type" value="Genomic_DNA"/>
</dbReference>
<accession>A0A2K2AHD6</accession>
<proteinExistence type="predicted"/>
<reference evidence="1 2" key="1">
    <citation type="journal article" date="2006" name="Science">
        <title>The genome of black cottonwood, Populus trichocarpa (Torr. &amp; Gray).</title>
        <authorList>
            <person name="Tuskan G.A."/>
            <person name="Difazio S."/>
            <person name="Jansson S."/>
            <person name="Bohlmann J."/>
            <person name="Grigoriev I."/>
            <person name="Hellsten U."/>
            <person name="Putnam N."/>
            <person name="Ralph S."/>
            <person name="Rombauts S."/>
            <person name="Salamov A."/>
            <person name="Schein J."/>
            <person name="Sterck L."/>
            <person name="Aerts A."/>
            <person name="Bhalerao R.R."/>
            <person name="Bhalerao R.P."/>
            <person name="Blaudez D."/>
            <person name="Boerjan W."/>
            <person name="Brun A."/>
            <person name="Brunner A."/>
            <person name="Busov V."/>
            <person name="Campbell M."/>
            <person name="Carlson J."/>
            <person name="Chalot M."/>
            <person name="Chapman J."/>
            <person name="Chen G.L."/>
            <person name="Cooper D."/>
            <person name="Coutinho P.M."/>
            <person name="Couturier J."/>
            <person name="Covert S."/>
            <person name="Cronk Q."/>
            <person name="Cunningham R."/>
            <person name="Davis J."/>
            <person name="Degroeve S."/>
            <person name="Dejardin A."/>
            <person name="Depamphilis C."/>
            <person name="Detter J."/>
            <person name="Dirks B."/>
            <person name="Dubchak I."/>
            <person name="Duplessis S."/>
            <person name="Ehlting J."/>
            <person name="Ellis B."/>
            <person name="Gendler K."/>
            <person name="Goodstein D."/>
            <person name="Gribskov M."/>
            <person name="Grimwood J."/>
            <person name="Groover A."/>
            <person name="Gunter L."/>
            <person name="Hamberger B."/>
            <person name="Heinze B."/>
            <person name="Helariutta Y."/>
            <person name="Henrissat B."/>
            <person name="Holligan D."/>
            <person name="Holt R."/>
            <person name="Huang W."/>
            <person name="Islam-Faridi N."/>
            <person name="Jones S."/>
            <person name="Jones-Rhoades M."/>
            <person name="Jorgensen R."/>
            <person name="Joshi C."/>
            <person name="Kangasjarvi J."/>
            <person name="Karlsson J."/>
            <person name="Kelleher C."/>
            <person name="Kirkpatrick R."/>
            <person name="Kirst M."/>
            <person name="Kohler A."/>
            <person name="Kalluri U."/>
            <person name="Larimer F."/>
            <person name="Leebens-Mack J."/>
            <person name="Leple J.C."/>
            <person name="Locascio P."/>
            <person name="Lou Y."/>
            <person name="Lucas S."/>
            <person name="Martin F."/>
            <person name="Montanini B."/>
            <person name="Napoli C."/>
            <person name="Nelson D.R."/>
            <person name="Nelson C."/>
            <person name="Nieminen K."/>
            <person name="Nilsson O."/>
            <person name="Pereda V."/>
            <person name="Peter G."/>
            <person name="Philippe R."/>
            <person name="Pilate G."/>
            <person name="Poliakov A."/>
            <person name="Razumovskaya J."/>
            <person name="Richardson P."/>
            <person name="Rinaldi C."/>
            <person name="Ritland K."/>
            <person name="Rouze P."/>
            <person name="Ryaboy D."/>
            <person name="Schmutz J."/>
            <person name="Schrader J."/>
            <person name="Segerman B."/>
            <person name="Shin H."/>
            <person name="Siddiqui A."/>
            <person name="Sterky F."/>
            <person name="Terry A."/>
            <person name="Tsai C.J."/>
            <person name="Uberbacher E."/>
            <person name="Unneberg P."/>
            <person name="Vahala J."/>
            <person name="Wall K."/>
            <person name="Wessler S."/>
            <person name="Yang G."/>
            <person name="Yin T."/>
            <person name="Douglas C."/>
            <person name="Marra M."/>
            <person name="Sandberg G."/>
            <person name="Van de Peer Y."/>
            <person name="Rokhsar D."/>
        </authorList>
    </citation>
    <scope>NUCLEOTIDE SEQUENCE [LARGE SCALE GENOMIC DNA]</scope>
    <source>
        <strain evidence="2">cv. Nisqually</strain>
    </source>
</reference>
<keyword evidence="2" id="KW-1185">Reference proteome</keyword>